<dbReference type="InterPro" id="IPR005656">
    <property type="entry name" value="MmgE_PrpD"/>
</dbReference>
<feature type="domain" description="MmgE/PrpD N-terminal" evidence="2">
    <location>
        <begin position="8"/>
        <end position="244"/>
    </location>
</feature>
<protein>
    <submittedName>
        <fullName evidence="4">MmgE/PrpD family protein</fullName>
    </submittedName>
</protein>
<dbReference type="SUPFAM" id="SSF103378">
    <property type="entry name" value="2-methylcitrate dehydratase PrpD"/>
    <property type="match status" value="1"/>
</dbReference>
<dbReference type="InterPro" id="IPR042183">
    <property type="entry name" value="MmgE/PrpD_sf_1"/>
</dbReference>
<dbReference type="Gene3D" id="3.30.1330.120">
    <property type="entry name" value="2-methylcitrate dehydratase PrpD"/>
    <property type="match status" value="1"/>
</dbReference>
<dbReference type="InterPro" id="IPR036148">
    <property type="entry name" value="MmgE/PrpD_sf"/>
</dbReference>
<dbReference type="EMBL" id="JAHYBZ010000004">
    <property type="protein sequence ID" value="MBW6399094.1"/>
    <property type="molecule type" value="Genomic_DNA"/>
</dbReference>
<proteinExistence type="inferred from homology"/>
<feature type="domain" description="MmgE/PrpD C-terminal" evidence="3">
    <location>
        <begin position="271"/>
        <end position="423"/>
    </location>
</feature>
<keyword evidence="5" id="KW-1185">Reference proteome</keyword>
<dbReference type="InterPro" id="IPR045336">
    <property type="entry name" value="MmgE_PrpD_N"/>
</dbReference>
<evidence type="ECO:0000313" key="4">
    <source>
        <dbReference type="EMBL" id="MBW6399094.1"/>
    </source>
</evidence>
<accession>A0ABS7AD39</accession>
<dbReference type="InterPro" id="IPR042188">
    <property type="entry name" value="MmgE/PrpD_sf_2"/>
</dbReference>
<evidence type="ECO:0000259" key="3">
    <source>
        <dbReference type="Pfam" id="PF19305"/>
    </source>
</evidence>
<comment type="similarity">
    <text evidence="1">Belongs to the PrpD family.</text>
</comment>
<dbReference type="Pfam" id="PF19305">
    <property type="entry name" value="MmgE_PrpD_C"/>
    <property type="match status" value="1"/>
</dbReference>
<name>A0ABS7AD39_9PROT</name>
<evidence type="ECO:0000313" key="5">
    <source>
        <dbReference type="Proteomes" id="UP001196565"/>
    </source>
</evidence>
<dbReference type="PANTHER" id="PTHR16943">
    <property type="entry name" value="2-METHYLCITRATE DEHYDRATASE-RELATED"/>
    <property type="match status" value="1"/>
</dbReference>
<dbReference type="Gene3D" id="1.10.4100.10">
    <property type="entry name" value="2-methylcitrate dehydratase PrpD"/>
    <property type="match status" value="1"/>
</dbReference>
<dbReference type="Proteomes" id="UP001196565">
    <property type="component" value="Unassembled WGS sequence"/>
</dbReference>
<reference evidence="4 5" key="1">
    <citation type="submission" date="2021-07" db="EMBL/GenBank/DDBJ databases">
        <authorList>
            <person name="So Y."/>
        </authorList>
    </citation>
    <scope>NUCLEOTIDE SEQUENCE [LARGE SCALE GENOMIC DNA]</scope>
    <source>
        <strain evidence="4 5">HJA6</strain>
    </source>
</reference>
<dbReference type="InterPro" id="IPR045337">
    <property type="entry name" value="MmgE_PrpD_C"/>
</dbReference>
<dbReference type="Pfam" id="PF03972">
    <property type="entry name" value="MmgE_PrpD_N"/>
    <property type="match status" value="1"/>
</dbReference>
<dbReference type="RefSeq" id="WP_219763676.1">
    <property type="nucleotide sequence ID" value="NZ_JAHYBZ010000004.1"/>
</dbReference>
<organism evidence="4 5">
    <name type="scientific">Roseomonas alba</name>
    <dbReference type="NCBI Taxonomy" id="2846776"/>
    <lineage>
        <taxon>Bacteria</taxon>
        <taxon>Pseudomonadati</taxon>
        <taxon>Pseudomonadota</taxon>
        <taxon>Alphaproteobacteria</taxon>
        <taxon>Acetobacterales</taxon>
        <taxon>Roseomonadaceae</taxon>
        <taxon>Roseomonas</taxon>
    </lineage>
</organism>
<gene>
    <name evidence="4" type="ORF">KPL78_14625</name>
</gene>
<evidence type="ECO:0000256" key="1">
    <source>
        <dbReference type="ARBA" id="ARBA00006174"/>
    </source>
</evidence>
<dbReference type="PANTHER" id="PTHR16943:SF8">
    <property type="entry name" value="2-METHYLCITRATE DEHYDRATASE"/>
    <property type="match status" value="1"/>
</dbReference>
<comment type="caution">
    <text evidence="4">The sequence shown here is derived from an EMBL/GenBank/DDBJ whole genome shotgun (WGS) entry which is preliminary data.</text>
</comment>
<evidence type="ECO:0000259" key="2">
    <source>
        <dbReference type="Pfam" id="PF03972"/>
    </source>
</evidence>
<sequence>MTERRGEALIAFIASAADRPLPPAVQDGARRALADFLGLAVGAHDDAPVGPARRVAAAWKTAGGARAVMGSRMAPALAALINGTAAHAMDFDDTHPMGGGHPSAPCWSAALALAEDGGLTEELALRAFVTGYEIMARLGGGGPPGVGRALQKAGFHPTSLFGRVGAAAAACVLLRLNPARIPHALGAAATMAGGLVGSFGTDGKPFHAGKAAMDGIMAAQLAAEGFVAATHLFELDGGLLGTFLQRGLPEVVPPLDFDAAWEVLNNGFKPYASCRATHPAAEAAQGLAARIGNRDIVAVTARVHPDAMVVAGKLDPKTALEAKFSVPFCVAMGLRGRALVATDFHAGVAQDPALRDLLPRIVCEVVAGQVPHTARVEVVLEDGERLANTVAVMTGHPDNPMGWDSLRRKFDGLAAPVLGAEKAGALFEEARGFGTRPGALGRISTLIAG</sequence>